<sequence length="82" mass="8876">MSAFPHNVLAPLPKRAALDKSSWASCLFSPSFLHYQQALANTHLQQATAAFYPTGERLNMCSSPLIFSLSMLISVLFSGAAC</sequence>
<evidence type="ECO:0000313" key="1">
    <source>
        <dbReference type="Ensembl" id="ENSMMOP00000026569.1"/>
    </source>
</evidence>
<organism evidence="1 2">
    <name type="scientific">Mola mola</name>
    <name type="common">Ocean sunfish</name>
    <name type="synonym">Tetraodon mola</name>
    <dbReference type="NCBI Taxonomy" id="94237"/>
    <lineage>
        <taxon>Eukaryota</taxon>
        <taxon>Metazoa</taxon>
        <taxon>Chordata</taxon>
        <taxon>Craniata</taxon>
        <taxon>Vertebrata</taxon>
        <taxon>Euteleostomi</taxon>
        <taxon>Actinopterygii</taxon>
        <taxon>Neopterygii</taxon>
        <taxon>Teleostei</taxon>
        <taxon>Neoteleostei</taxon>
        <taxon>Acanthomorphata</taxon>
        <taxon>Eupercaria</taxon>
        <taxon>Tetraodontiformes</taxon>
        <taxon>Molidae</taxon>
        <taxon>Mola</taxon>
    </lineage>
</organism>
<proteinExistence type="predicted"/>
<keyword evidence="2" id="KW-1185">Reference proteome</keyword>
<dbReference type="Proteomes" id="UP000261620">
    <property type="component" value="Unplaced"/>
</dbReference>
<accession>A0A3Q3XJ22</accession>
<reference evidence="1" key="1">
    <citation type="submission" date="2025-08" db="UniProtKB">
        <authorList>
            <consortium name="Ensembl"/>
        </authorList>
    </citation>
    <scope>IDENTIFICATION</scope>
</reference>
<name>A0A3Q3XJ22_MOLML</name>
<dbReference type="Ensembl" id="ENSMMOT00000027024.1">
    <property type="protein sequence ID" value="ENSMMOP00000026569.1"/>
    <property type="gene ID" value="ENSMMOG00000020120.1"/>
</dbReference>
<dbReference type="STRING" id="94237.ENSMMOP00000026569"/>
<protein>
    <submittedName>
        <fullName evidence="1">Uncharacterized protein</fullName>
    </submittedName>
</protein>
<evidence type="ECO:0000313" key="2">
    <source>
        <dbReference type="Proteomes" id="UP000261620"/>
    </source>
</evidence>
<dbReference type="AlphaFoldDB" id="A0A3Q3XJ22"/>
<reference evidence="1" key="2">
    <citation type="submission" date="2025-09" db="UniProtKB">
        <authorList>
            <consortium name="Ensembl"/>
        </authorList>
    </citation>
    <scope>IDENTIFICATION</scope>
</reference>